<keyword evidence="3" id="KW-0597">Phosphoprotein</keyword>
<dbReference type="Gene3D" id="1.25.40.10">
    <property type="entry name" value="Tetratricopeptide repeat domain"/>
    <property type="match status" value="2"/>
</dbReference>
<proteinExistence type="predicted"/>
<evidence type="ECO:0000256" key="1">
    <source>
        <dbReference type="ARBA" id="ARBA00000085"/>
    </source>
</evidence>
<evidence type="ECO:0000256" key="6">
    <source>
        <dbReference type="ARBA" id="ARBA00022777"/>
    </source>
</evidence>
<dbReference type="CDD" id="cd00082">
    <property type="entry name" value="HisKA"/>
    <property type="match status" value="1"/>
</dbReference>
<feature type="transmembrane region" description="Helical" evidence="10">
    <location>
        <begin position="410"/>
        <end position="430"/>
    </location>
</feature>
<dbReference type="InterPro" id="IPR003594">
    <property type="entry name" value="HATPase_dom"/>
</dbReference>
<keyword evidence="10" id="KW-1133">Transmembrane helix</keyword>
<evidence type="ECO:0000259" key="12">
    <source>
        <dbReference type="PROSITE" id="PS50109"/>
    </source>
</evidence>
<dbReference type="InterPro" id="IPR011990">
    <property type="entry name" value="TPR-like_helical_dom_sf"/>
</dbReference>
<dbReference type="GO" id="GO:0007234">
    <property type="term" value="P:osmosensory signaling via phosphorelay pathway"/>
    <property type="evidence" value="ECO:0007669"/>
    <property type="project" value="TreeGrafter"/>
</dbReference>
<dbReference type="GO" id="GO:0000156">
    <property type="term" value="F:phosphorelay response regulator activity"/>
    <property type="evidence" value="ECO:0007669"/>
    <property type="project" value="TreeGrafter"/>
</dbReference>
<evidence type="ECO:0000256" key="4">
    <source>
        <dbReference type="ARBA" id="ARBA00022679"/>
    </source>
</evidence>
<dbReference type="RefSeq" id="WP_077923092.1">
    <property type="nucleotide sequence ID" value="NZ_SBLB01000005.1"/>
</dbReference>
<dbReference type="Gene3D" id="1.10.287.130">
    <property type="match status" value="1"/>
</dbReference>
<sequence>MKMLLAGITLLVLQTAQAQSSRLAQLRHQLTKAQHDTARIRLYIELAQLYSKHVTPDSAYYMAMKGISLAHKHGLSLQESALYLHLGYYYKRKANYPEAQSALQTGLRLSEKNKPDSLRIKLLYRLSCIYGDQGMYEKTIEAATATLRLATQLKDTVQMCYASNVLTSAYLDTRNKEMALTYAHSFYQLASQIDSRNPRRQAQLIMAGLTIADIYEQTGQYAEAYPYIERSFAHTVSLGDFIQTSEIAIRLGKNLVKQRRSGEAIRHIDKALRENLTNPDASEPYETYALAYRQLGQLSTALAHARKAHRIALKKGHLKQIQSTLETLALLEEDQHMYASAVTHLRQLNTINDSLFTVQKAEAIARVETRYQVTQHEQTIQLLQKDASLRQVSLARKQADLLAHQERQTLLILLTIFLLTLAGGLLIVFLHEKNVARLLAAQKADIEDKARQLEEVNSIKDNLFAILGHDLRSPIANLKTQLNGIKEGFISPKEFRSRIDGLRQKVDSVYTTLDNLLHFSLLQRKGMRSFLTQVDLAETIESVVQLYDADIMAKRLTLQTAYSATPVWADEHQLHIVGRNILQNAIKFTPVGGSIHIITQYQSNRSKLIIKDSGVGMEISHQLNPTDQNLNRRGTAGERGTGLGLQICRELVQLNQGQLHIESQPGHGTTVTVEFGERQQTTSTVSAFLQ</sequence>
<feature type="chain" id="PRO_5020795053" description="histidine kinase" evidence="11">
    <location>
        <begin position="19"/>
        <end position="690"/>
    </location>
</feature>
<keyword evidence="7" id="KW-0067">ATP-binding</keyword>
<dbReference type="InterPro" id="IPR003661">
    <property type="entry name" value="HisK_dim/P_dom"/>
</dbReference>
<comment type="catalytic activity">
    <reaction evidence="1">
        <text>ATP + protein L-histidine = ADP + protein N-phospho-L-histidine.</text>
        <dbReference type="EC" id="2.7.13.3"/>
    </reaction>
</comment>
<dbReference type="PANTHER" id="PTHR42878:SF7">
    <property type="entry name" value="SENSOR HISTIDINE KINASE GLRK"/>
    <property type="match status" value="1"/>
</dbReference>
<keyword evidence="9" id="KW-0802">TPR repeat</keyword>
<dbReference type="SMART" id="SM00387">
    <property type="entry name" value="HATPase_c"/>
    <property type="match status" value="1"/>
</dbReference>
<dbReference type="PRINTS" id="PR00344">
    <property type="entry name" value="BCTRLSENSOR"/>
</dbReference>
<dbReference type="Gene3D" id="3.30.565.10">
    <property type="entry name" value="Histidine kinase-like ATPase, C-terminal domain"/>
    <property type="match status" value="1"/>
</dbReference>
<evidence type="ECO:0000256" key="9">
    <source>
        <dbReference type="PROSITE-ProRule" id="PRU00339"/>
    </source>
</evidence>
<evidence type="ECO:0000313" key="14">
    <source>
        <dbReference type="Proteomes" id="UP000290407"/>
    </source>
</evidence>
<name>A0A4Q2UL74_9BACT</name>
<dbReference type="Proteomes" id="UP000290407">
    <property type="component" value="Unassembled WGS sequence"/>
</dbReference>
<keyword evidence="10" id="KW-0472">Membrane</keyword>
<evidence type="ECO:0000256" key="2">
    <source>
        <dbReference type="ARBA" id="ARBA00012438"/>
    </source>
</evidence>
<dbReference type="SMART" id="SM00028">
    <property type="entry name" value="TPR"/>
    <property type="match status" value="5"/>
</dbReference>
<dbReference type="InterPro" id="IPR004358">
    <property type="entry name" value="Sig_transdc_His_kin-like_C"/>
</dbReference>
<evidence type="ECO:0000256" key="7">
    <source>
        <dbReference type="ARBA" id="ARBA00022840"/>
    </source>
</evidence>
<keyword evidence="11" id="KW-0732">Signal</keyword>
<evidence type="ECO:0000256" key="3">
    <source>
        <dbReference type="ARBA" id="ARBA00022553"/>
    </source>
</evidence>
<dbReference type="InterPro" id="IPR036890">
    <property type="entry name" value="HATPase_C_sf"/>
</dbReference>
<dbReference type="SUPFAM" id="SSF48452">
    <property type="entry name" value="TPR-like"/>
    <property type="match status" value="2"/>
</dbReference>
<evidence type="ECO:0000256" key="5">
    <source>
        <dbReference type="ARBA" id="ARBA00022741"/>
    </source>
</evidence>
<evidence type="ECO:0000256" key="11">
    <source>
        <dbReference type="SAM" id="SignalP"/>
    </source>
</evidence>
<dbReference type="InterPro" id="IPR005467">
    <property type="entry name" value="His_kinase_dom"/>
</dbReference>
<dbReference type="AlphaFoldDB" id="A0A4Q2UL74"/>
<evidence type="ECO:0000256" key="8">
    <source>
        <dbReference type="ARBA" id="ARBA00023012"/>
    </source>
</evidence>
<dbReference type="SUPFAM" id="SSF55874">
    <property type="entry name" value="ATPase domain of HSP90 chaperone/DNA topoisomerase II/histidine kinase"/>
    <property type="match status" value="1"/>
</dbReference>
<dbReference type="InterPro" id="IPR019734">
    <property type="entry name" value="TPR_rpt"/>
</dbReference>
<dbReference type="GO" id="GO:0030295">
    <property type="term" value="F:protein kinase activator activity"/>
    <property type="evidence" value="ECO:0007669"/>
    <property type="project" value="TreeGrafter"/>
</dbReference>
<keyword evidence="6" id="KW-0418">Kinase</keyword>
<evidence type="ECO:0000256" key="10">
    <source>
        <dbReference type="SAM" id="Phobius"/>
    </source>
</evidence>
<organism evidence="13 14">
    <name type="scientific">Spirosoma sordidisoli</name>
    <dbReference type="NCBI Taxonomy" id="2502893"/>
    <lineage>
        <taxon>Bacteria</taxon>
        <taxon>Pseudomonadati</taxon>
        <taxon>Bacteroidota</taxon>
        <taxon>Cytophagia</taxon>
        <taxon>Cytophagales</taxon>
        <taxon>Cytophagaceae</taxon>
        <taxon>Spirosoma</taxon>
    </lineage>
</organism>
<feature type="repeat" description="TPR" evidence="9">
    <location>
        <begin position="80"/>
        <end position="113"/>
    </location>
</feature>
<dbReference type="Pfam" id="PF02518">
    <property type="entry name" value="HATPase_c"/>
    <property type="match status" value="1"/>
</dbReference>
<protein>
    <recommendedName>
        <fullName evidence="2">histidine kinase</fullName>
        <ecNumber evidence="2">2.7.13.3</ecNumber>
    </recommendedName>
</protein>
<accession>A0A4Q2UL74</accession>
<dbReference type="PANTHER" id="PTHR42878">
    <property type="entry name" value="TWO-COMPONENT HISTIDINE KINASE"/>
    <property type="match status" value="1"/>
</dbReference>
<dbReference type="SUPFAM" id="SSF47384">
    <property type="entry name" value="Homodimeric domain of signal transducing histidine kinase"/>
    <property type="match status" value="1"/>
</dbReference>
<keyword evidence="8" id="KW-0902">Two-component regulatory system</keyword>
<dbReference type="EC" id="2.7.13.3" evidence="2"/>
<keyword evidence="10" id="KW-0812">Transmembrane</keyword>
<dbReference type="PROSITE" id="PS50005">
    <property type="entry name" value="TPR"/>
    <property type="match status" value="1"/>
</dbReference>
<dbReference type="InterPro" id="IPR050351">
    <property type="entry name" value="BphY/WalK/GraS-like"/>
</dbReference>
<gene>
    <name evidence="13" type="ORF">EQG79_18860</name>
</gene>
<dbReference type="EMBL" id="SBLB01000005">
    <property type="protein sequence ID" value="RYC68421.1"/>
    <property type="molecule type" value="Genomic_DNA"/>
</dbReference>
<reference evidence="13 14" key="1">
    <citation type="submission" date="2019-01" db="EMBL/GenBank/DDBJ databases">
        <title>Spirosoma flava sp. nov., a propanil-degrading bacterium isolated from herbicide-contaminated soil.</title>
        <authorList>
            <person name="Zhang L."/>
            <person name="Jiang J.-D."/>
        </authorList>
    </citation>
    <scope>NUCLEOTIDE SEQUENCE [LARGE SCALE GENOMIC DNA]</scope>
    <source>
        <strain evidence="13 14">TY50</strain>
    </source>
</reference>
<keyword evidence="14" id="KW-1185">Reference proteome</keyword>
<dbReference type="InterPro" id="IPR036097">
    <property type="entry name" value="HisK_dim/P_sf"/>
</dbReference>
<feature type="domain" description="Histidine kinase" evidence="12">
    <location>
        <begin position="466"/>
        <end position="679"/>
    </location>
</feature>
<dbReference type="GO" id="GO:0005524">
    <property type="term" value="F:ATP binding"/>
    <property type="evidence" value="ECO:0007669"/>
    <property type="project" value="UniProtKB-KW"/>
</dbReference>
<keyword evidence="5" id="KW-0547">Nucleotide-binding</keyword>
<comment type="caution">
    <text evidence="13">The sequence shown here is derived from an EMBL/GenBank/DDBJ whole genome shotgun (WGS) entry which is preliminary data.</text>
</comment>
<dbReference type="GO" id="GO:0000155">
    <property type="term" value="F:phosphorelay sensor kinase activity"/>
    <property type="evidence" value="ECO:0007669"/>
    <property type="project" value="InterPro"/>
</dbReference>
<dbReference type="Pfam" id="PF13181">
    <property type="entry name" value="TPR_8"/>
    <property type="match status" value="1"/>
</dbReference>
<evidence type="ECO:0000313" key="13">
    <source>
        <dbReference type="EMBL" id="RYC68421.1"/>
    </source>
</evidence>
<keyword evidence="4" id="KW-0808">Transferase</keyword>
<feature type="signal peptide" evidence="11">
    <location>
        <begin position="1"/>
        <end position="18"/>
    </location>
</feature>
<dbReference type="PROSITE" id="PS50109">
    <property type="entry name" value="HIS_KIN"/>
    <property type="match status" value="1"/>
</dbReference>